<comment type="subcellular location">
    <subcellularLocation>
        <location evidence="1">Cell membrane</location>
        <topology evidence="1">Multi-pass membrane protein</topology>
    </subcellularLocation>
</comment>
<evidence type="ECO:0000256" key="1">
    <source>
        <dbReference type="ARBA" id="ARBA00004651"/>
    </source>
</evidence>
<dbReference type="InterPro" id="IPR016174">
    <property type="entry name" value="Di-haem_cyt_TM"/>
</dbReference>
<dbReference type="InterPro" id="IPR011577">
    <property type="entry name" value="Cyt_b561_bac/Ni-Hgenase"/>
</dbReference>
<evidence type="ECO:0000313" key="8">
    <source>
        <dbReference type="EMBL" id="AZN72105.1"/>
    </source>
</evidence>
<dbReference type="PANTHER" id="PTHR30485:SF1">
    <property type="entry name" value="CYTOCHROME YDHU-RELATED"/>
    <property type="match status" value="1"/>
</dbReference>
<dbReference type="PANTHER" id="PTHR30485">
    <property type="entry name" value="NI/FE-HYDROGENASE 1 B-TYPE CYTOCHROME SUBUNIT"/>
    <property type="match status" value="1"/>
</dbReference>
<dbReference type="GO" id="GO:0009055">
    <property type="term" value="F:electron transfer activity"/>
    <property type="evidence" value="ECO:0007669"/>
    <property type="project" value="InterPro"/>
</dbReference>
<feature type="transmembrane region" description="Helical" evidence="6">
    <location>
        <begin position="191"/>
        <end position="222"/>
    </location>
</feature>
<dbReference type="EMBL" id="CP032509">
    <property type="protein sequence ID" value="AZN72105.1"/>
    <property type="molecule type" value="Genomic_DNA"/>
</dbReference>
<feature type="transmembrane region" description="Helical" evidence="6">
    <location>
        <begin position="26"/>
        <end position="46"/>
    </location>
</feature>
<dbReference type="OrthoDB" id="9781740at2"/>
<evidence type="ECO:0000256" key="4">
    <source>
        <dbReference type="ARBA" id="ARBA00022989"/>
    </source>
</evidence>
<evidence type="ECO:0000256" key="5">
    <source>
        <dbReference type="ARBA" id="ARBA00023136"/>
    </source>
</evidence>
<evidence type="ECO:0000256" key="6">
    <source>
        <dbReference type="SAM" id="Phobius"/>
    </source>
</evidence>
<dbReference type="Proteomes" id="UP000268192">
    <property type="component" value="Chromosome"/>
</dbReference>
<reference evidence="8 9" key="1">
    <citation type="submission" date="2018-09" db="EMBL/GenBank/DDBJ databases">
        <title>Marinorhizobium profundi gen. nov., sp. nov., isolated from a deep-sea sediment sample from the New Britain Trench and proposal of Marinorhizobiaceae fam. nov. in the order Rhizobiales of the class Alphaproteobacteria.</title>
        <authorList>
            <person name="Cao J."/>
        </authorList>
    </citation>
    <scope>NUCLEOTIDE SEQUENCE [LARGE SCALE GENOMIC DNA]</scope>
    <source>
        <strain evidence="8 9">WS11</strain>
    </source>
</reference>
<name>A0A3Q8XP79_9HYPH</name>
<dbReference type="SUPFAM" id="SSF81342">
    <property type="entry name" value="Transmembrane di-heme cytochromes"/>
    <property type="match status" value="1"/>
</dbReference>
<feature type="transmembrane region" description="Helical" evidence="6">
    <location>
        <begin position="127"/>
        <end position="146"/>
    </location>
</feature>
<dbReference type="InterPro" id="IPR051542">
    <property type="entry name" value="Hydrogenase_cytochrome"/>
</dbReference>
<keyword evidence="2" id="KW-1003">Cell membrane</keyword>
<dbReference type="Pfam" id="PF01292">
    <property type="entry name" value="Ni_hydr_CYTB"/>
    <property type="match status" value="1"/>
</dbReference>
<keyword evidence="9" id="KW-1185">Reference proteome</keyword>
<keyword evidence="4 6" id="KW-1133">Transmembrane helix</keyword>
<evidence type="ECO:0000259" key="7">
    <source>
        <dbReference type="Pfam" id="PF01292"/>
    </source>
</evidence>
<evidence type="ECO:0000256" key="2">
    <source>
        <dbReference type="ARBA" id="ARBA00022475"/>
    </source>
</evidence>
<dbReference type="GO" id="GO:0020037">
    <property type="term" value="F:heme binding"/>
    <property type="evidence" value="ECO:0007669"/>
    <property type="project" value="TreeGrafter"/>
</dbReference>
<dbReference type="GO" id="GO:0022904">
    <property type="term" value="P:respiratory electron transport chain"/>
    <property type="evidence" value="ECO:0007669"/>
    <property type="project" value="InterPro"/>
</dbReference>
<feature type="domain" description="Cytochrome b561 bacterial/Ni-hydrogenase" evidence="7">
    <location>
        <begin position="19"/>
        <end position="269"/>
    </location>
</feature>
<evidence type="ECO:0000256" key="3">
    <source>
        <dbReference type="ARBA" id="ARBA00022692"/>
    </source>
</evidence>
<dbReference type="Gene3D" id="1.20.950.20">
    <property type="entry name" value="Transmembrane di-heme cytochromes, Chain C"/>
    <property type="match status" value="1"/>
</dbReference>
<proteinExistence type="predicted"/>
<organism evidence="8 9">
    <name type="scientific">Georhizobium profundi</name>
    <dbReference type="NCBI Taxonomy" id="2341112"/>
    <lineage>
        <taxon>Bacteria</taxon>
        <taxon>Pseudomonadati</taxon>
        <taxon>Pseudomonadota</taxon>
        <taxon>Alphaproteobacteria</taxon>
        <taxon>Hyphomicrobiales</taxon>
        <taxon>Rhizobiaceae</taxon>
        <taxon>Georhizobium</taxon>
    </lineage>
</organism>
<keyword evidence="3 6" id="KW-0812">Transmembrane</keyword>
<dbReference type="KEGG" id="abaw:D5400_13230"/>
<accession>A0A3Q8XP79</accession>
<keyword evidence="5 6" id="KW-0472">Membrane</keyword>
<feature type="transmembrane region" description="Helical" evidence="6">
    <location>
        <begin position="234"/>
        <end position="257"/>
    </location>
</feature>
<gene>
    <name evidence="8" type="ORF">D5400_13230</name>
</gene>
<sequence>MSANEFSPPIADGPIVVRRHRLSTRLWHWTNVVVFLVMLMSGLMIFNAHPRLYWGDYGANPDPAWLQIGAEQERGYLRVGTLQVDTTGVLGRWQNAEGAWQNRAFPHWVTIPSSYNLALSRRWHLTFGWLFAGGLALYALISLVNGHLRRDLLPKRAELAPSHLLGDIAAHARLKFPTGEAARHYNVLQKLAYLSVLAVLLPVLVLTGLTMSPTMVAAWPWLIDLFGGRQSARSIHFIAAFAMVAFIFVHLAMVVLAGPINEVRSMITGRYRLPQEKTR</sequence>
<evidence type="ECO:0000313" key="9">
    <source>
        <dbReference type="Proteomes" id="UP000268192"/>
    </source>
</evidence>
<dbReference type="AlphaFoldDB" id="A0A3Q8XP79"/>
<dbReference type="RefSeq" id="WP_126010423.1">
    <property type="nucleotide sequence ID" value="NZ_CP032509.1"/>
</dbReference>
<dbReference type="GO" id="GO:0005886">
    <property type="term" value="C:plasma membrane"/>
    <property type="evidence" value="ECO:0007669"/>
    <property type="project" value="UniProtKB-SubCell"/>
</dbReference>
<protein>
    <submittedName>
        <fullName evidence="8">DUF4405 domain-containing protein</fullName>
    </submittedName>
</protein>